<keyword evidence="1" id="KW-1133">Transmembrane helix</keyword>
<feature type="transmembrane region" description="Helical" evidence="1">
    <location>
        <begin position="70"/>
        <end position="88"/>
    </location>
</feature>
<feature type="transmembrane region" description="Helical" evidence="1">
    <location>
        <begin position="108"/>
        <end position="126"/>
    </location>
</feature>
<keyword evidence="1" id="KW-0812">Transmembrane</keyword>
<dbReference type="Pfam" id="PF04143">
    <property type="entry name" value="Sulf_transp"/>
    <property type="match status" value="1"/>
</dbReference>
<keyword evidence="3" id="KW-1185">Reference proteome</keyword>
<dbReference type="OrthoDB" id="9790409at2"/>
<dbReference type="Proteomes" id="UP000199032">
    <property type="component" value="Unassembled WGS sequence"/>
</dbReference>
<dbReference type="RefSeq" id="WP_090744016.1">
    <property type="nucleotide sequence ID" value="NZ_CZQA01000001.1"/>
</dbReference>
<dbReference type="AlphaFoldDB" id="A0A0S4LA87"/>
<gene>
    <name evidence="2" type="ORF">COMA1_10808</name>
</gene>
<name>A0A0S4LA87_9BACT</name>
<feature type="transmembrane region" description="Helical" evidence="1">
    <location>
        <begin position="147"/>
        <end position="167"/>
    </location>
</feature>
<reference evidence="2 3" key="1">
    <citation type="submission" date="2015-10" db="EMBL/GenBank/DDBJ databases">
        <authorList>
            <person name="Gilbert D.G."/>
        </authorList>
    </citation>
    <scope>NUCLEOTIDE SEQUENCE [LARGE SCALE GENOMIC DNA]</scope>
    <source>
        <strain evidence="2">COMA1</strain>
    </source>
</reference>
<dbReference type="STRING" id="1742972.COMA1_10808"/>
<feature type="transmembrane region" description="Helical" evidence="1">
    <location>
        <begin position="38"/>
        <end position="58"/>
    </location>
</feature>
<keyword evidence="1" id="KW-0472">Membrane</keyword>
<accession>A0A0S4LA87</accession>
<proteinExistence type="predicted"/>
<dbReference type="InterPro" id="IPR007272">
    <property type="entry name" value="Sulf_transp_TsuA/YedE"/>
</dbReference>
<sequence length="175" mass="17938">MTLLLGLVLGAAFGAVLQLSGASSYTKIIGTLRLRDFTIMKLIMTAIGVGLIGVHVLDAVGVAHMKVKDLYVPGIVVAGLIFGVGFAVTGYCPGTALAAAAEGKPDAWMTIVGGLFGALTFAFLWPDLESSLASLGAFGPVTIHESLGINGLFIALPLGVLCLWGAVKLPEVRAT</sequence>
<evidence type="ECO:0000256" key="1">
    <source>
        <dbReference type="SAM" id="Phobius"/>
    </source>
</evidence>
<protein>
    <submittedName>
        <fullName evidence="2">Uncharacterized protein</fullName>
    </submittedName>
</protein>
<evidence type="ECO:0000313" key="2">
    <source>
        <dbReference type="EMBL" id="CUS32779.1"/>
    </source>
</evidence>
<evidence type="ECO:0000313" key="3">
    <source>
        <dbReference type="Proteomes" id="UP000199032"/>
    </source>
</evidence>
<dbReference type="EMBL" id="CZQA01000001">
    <property type="protein sequence ID" value="CUS32779.1"/>
    <property type="molecule type" value="Genomic_DNA"/>
</dbReference>
<organism evidence="2 3">
    <name type="scientific">Candidatus Nitrospira nitrosa</name>
    <dbReference type="NCBI Taxonomy" id="1742972"/>
    <lineage>
        <taxon>Bacteria</taxon>
        <taxon>Pseudomonadati</taxon>
        <taxon>Nitrospirota</taxon>
        <taxon>Nitrospiria</taxon>
        <taxon>Nitrospirales</taxon>
        <taxon>Nitrospiraceae</taxon>
        <taxon>Nitrospira</taxon>
    </lineage>
</organism>